<sequence>MNINKTAFLMTCLFSGTFAQANIPPELLYQPPSNPDQAEISTIQGVQKTATSLKFVKAHIYITSINSKATLDQYKNWKKIYQIPIGETTIRYISDAQQLFSSGEITFNAQAGQHYQIQNNQAEKDSLKNGLEFWIENLVTHEIVTPKQYSNAVSSQPQQSYLPVIINK</sequence>
<protein>
    <recommendedName>
        <fullName evidence="4">DUF4468 domain-containing protein</fullName>
    </recommendedName>
</protein>
<evidence type="ECO:0008006" key="4">
    <source>
        <dbReference type="Google" id="ProtNLM"/>
    </source>
</evidence>
<dbReference type="EMBL" id="OOGT01000034">
    <property type="protein sequence ID" value="SPL69945.1"/>
    <property type="molecule type" value="Genomic_DNA"/>
</dbReference>
<dbReference type="AlphaFoldDB" id="A0A2U3MX35"/>
<accession>A0A2U3MX35</accession>
<name>A0A2U3MX35_9GAMM</name>
<feature type="chain" id="PRO_5015701072" description="DUF4468 domain-containing protein" evidence="1">
    <location>
        <begin position="22"/>
        <end position="168"/>
    </location>
</feature>
<proteinExistence type="predicted"/>
<evidence type="ECO:0000256" key="1">
    <source>
        <dbReference type="SAM" id="SignalP"/>
    </source>
</evidence>
<dbReference type="RefSeq" id="WP_121973458.1">
    <property type="nucleotide sequence ID" value="NZ_OOGT01000034.1"/>
</dbReference>
<keyword evidence="3" id="KW-1185">Reference proteome</keyword>
<evidence type="ECO:0000313" key="2">
    <source>
        <dbReference type="EMBL" id="SPL69945.1"/>
    </source>
</evidence>
<gene>
    <name evidence="2" type="ORF">KPC_1123</name>
</gene>
<dbReference type="InParanoid" id="A0A2U3MX35"/>
<organism evidence="2 3">
    <name type="scientific">Acinetobacter stercoris</name>
    <dbReference type="NCBI Taxonomy" id="2126983"/>
    <lineage>
        <taxon>Bacteria</taxon>
        <taxon>Pseudomonadati</taxon>
        <taxon>Pseudomonadota</taxon>
        <taxon>Gammaproteobacteria</taxon>
        <taxon>Moraxellales</taxon>
        <taxon>Moraxellaceae</taxon>
        <taxon>Acinetobacter</taxon>
    </lineage>
</organism>
<dbReference type="Proteomes" id="UP000245974">
    <property type="component" value="Unassembled WGS sequence"/>
</dbReference>
<evidence type="ECO:0000313" key="3">
    <source>
        <dbReference type="Proteomes" id="UP000245974"/>
    </source>
</evidence>
<feature type="signal peptide" evidence="1">
    <location>
        <begin position="1"/>
        <end position="21"/>
    </location>
</feature>
<keyword evidence="1" id="KW-0732">Signal</keyword>
<reference evidence="3" key="1">
    <citation type="submission" date="2018-03" db="EMBL/GenBank/DDBJ databases">
        <authorList>
            <person name="Blom J."/>
        </authorList>
    </citation>
    <scope>NUCLEOTIDE SEQUENCE [LARGE SCALE GENOMIC DNA]</scope>
    <source>
        <strain evidence="3">KPC-SM-21</strain>
    </source>
</reference>